<dbReference type="PATRIC" id="fig|1227493.4.peg.162"/>
<feature type="region of interest" description="Disordered" evidence="1">
    <location>
        <begin position="219"/>
        <end position="240"/>
    </location>
</feature>
<reference evidence="2 3" key="1">
    <citation type="journal article" date="2014" name="PLoS Genet.">
        <title>Phylogenetically driven sequencing of extremely halophilic archaea reveals strategies for static and dynamic osmo-response.</title>
        <authorList>
            <person name="Becker E.A."/>
            <person name="Seitzer P.M."/>
            <person name="Tritt A."/>
            <person name="Larsen D."/>
            <person name="Krusor M."/>
            <person name="Yao A.I."/>
            <person name="Wu D."/>
            <person name="Madern D."/>
            <person name="Eisen J.A."/>
            <person name="Darling A.E."/>
            <person name="Facciotti M.T."/>
        </authorList>
    </citation>
    <scope>NUCLEOTIDE SEQUENCE [LARGE SCALE GENOMIC DNA]</scope>
    <source>
        <strain evidence="2 3">JCM 10989</strain>
    </source>
</reference>
<dbReference type="AlphaFoldDB" id="M0AB81"/>
<sequence>MVLGFLVPHIDVFLRESAQIKEVEIDPDQQREREADKAATQAVSGEDPLLVNRLGTDIHIQRVAKLEALETLAMLELENEESADLNEFREEQNTHRIEYLREALTEHQAEFTDVVAEDDERSGVSERLDLKTLDNKLADKLQDVGLTDDQRQKLERGIDTGDWVDFGTPAASSLVGQLLTPLAGLATGIGLVGLKKWFGSLDGEIEARMEKLTIELEERGYLTGDGARPDSVPTSGEVNP</sequence>
<dbReference type="STRING" id="1227493.C483_00909"/>
<dbReference type="OrthoDB" id="382549at2157"/>
<dbReference type="Proteomes" id="UP000011519">
    <property type="component" value="Unassembled WGS sequence"/>
</dbReference>
<accession>M0AB81</accession>
<name>M0AB81_9EURY</name>
<evidence type="ECO:0000313" key="3">
    <source>
        <dbReference type="Proteomes" id="UP000011519"/>
    </source>
</evidence>
<evidence type="ECO:0000313" key="2">
    <source>
        <dbReference type="EMBL" id="ELY95661.1"/>
    </source>
</evidence>
<comment type="caution">
    <text evidence="2">The sequence shown here is derived from an EMBL/GenBank/DDBJ whole genome shotgun (WGS) entry which is preliminary data.</text>
</comment>
<proteinExistence type="predicted"/>
<dbReference type="RefSeq" id="WP_006651458.1">
    <property type="nucleotide sequence ID" value="NZ_AOIM01000007.1"/>
</dbReference>
<keyword evidence="3" id="KW-1185">Reference proteome</keyword>
<protein>
    <submittedName>
        <fullName evidence="2">Transposase</fullName>
    </submittedName>
</protein>
<evidence type="ECO:0000256" key="1">
    <source>
        <dbReference type="SAM" id="MobiDB-lite"/>
    </source>
</evidence>
<dbReference type="EMBL" id="AOIM01000007">
    <property type="protein sequence ID" value="ELY95661.1"/>
    <property type="molecule type" value="Genomic_DNA"/>
</dbReference>
<organism evidence="2 3">
    <name type="scientific">Natrialba hulunbeirensis JCM 10989</name>
    <dbReference type="NCBI Taxonomy" id="1227493"/>
    <lineage>
        <taxon>Archaea</taxon>
        <taxon>Methanobacteriati</taxon>
        <taxon>Methanobacteriota</taxon>
        <taxon>Stenosarchaea group</taxon>
        <taxon>Halobacteria</taxon>
        <taxon>Halobacteriales</taxon>
        <taxon>Natrialbaceae</taxon>
        <taxon>Natrialba</taxon>
    </lineage>
</organism>
<gene>
    <name evidence="2" type="ORF">C483_00909</name>
</gene>